<keyword evidence="7" id="KW-1185">Reference proteome</keyword>
<comment type="similarity">
    <text evidence="1 4">Belongs to the UDP-glucose/GDP-mannose dehydrogenase family.</text>
</comment>
<reference evidence="6 7" key="1">
    <citation type="submission" date="2016-10" db="EMBL/GenBank/DDBJ databases">
        <authorList>
            <person name="de Groot N.N."/>
        </authorList>
    </citation>
    <scope>NUCLEOTIDE SEQUENCE [LARGE SCALE GENOMIC DNA]</scope>
    <source>
        <strain evidence="6 7">DSM 25232</strain>
    </source>
</reference>
<accession>A0A1H7HW51</accession>
<dbReference type="Gene3D" id="3.40.50.720">
    <property type="entry name" value="NAD(P)-binding Rossmann-like Domain"/>
    <property type="match status" value="2"/>
</dbReference>
<sequence>MQNIKIGIIGLGYVGLPLARLFATKFPVIGFDINQNRINELRSGKDTTLEVEDNVLQSVLKKDSMMDQGLYCSDDLEDIKDCNYYIVTVPTPVDKNNRPDLTPLYKSSETVGKVLKKGDIVIYESTVYPGVTEEECIPVLEKISGLKFNKDFYAGYSPERINPGDKLHTVEKILKVTAGSTPEIGEKVDALYASVITAGTHLAPTIKVAEAAKVIENSQRDINIAFVNELAKIFNLMDIDTNEVLKAAGTKWNFLPFKPGLVGGHCIGVDPYYLAQRAQEFGYHPEIILAGRRLNDSMGQYVASEVIKLMVNHDIKIKGANILVLGITFKENCPDVRNTRAVDVIQNLKDFGTDIDIYDPWASPSEVAHEYGLEIITKLPDSKFDAVVLTVAHKEYLDIDLKSLLKPNGVLYDVKGILKEDEVHGRL</sequence>
<evidence type="ECO:0000256" key="3">
    <source>
        <dbReference type="ARBA" id="ARBA00023027"/>
    </source>
</evidence>
<dbReference type="InterPro" id="IPR036291">
    <property type="entry name" value="NAD(P)-bd_dom_sf"/>
</dbReference>
<dbReference type="Pfam" id="PF03721">
    <property type="entry name" value="UDPG_MGDP_dh_N"/>
    <property type="match status" value="1"/>
</dbReference>
<dbReference type="InterPro" id="IPR017476">
    <property type="entry name" value="UDP-Glc/GDP-Man"/>
</dbReference>
<dbReference type="PIRSF" id="PIRSF000124">
    <property type="entry name" value="UDPglc_GDPman_dh"/>
    <property type="match status" value="1"/>
</dbReference>
<proteinExistence type="inferred from homology"/>
<dbReference type="InterPro" id="IPR008927">
    <property type="entry name" value="6-PGluconate_DH-like_C_sf"/>
</dbReference>
<evidence type="ECO:0000256" key="4">
    <source>
        <dbReference type="PIRNR" id="PIRNR000124"/>
    </source>
</evidence>
<dbReference type="SUPFAM" id="SSF52413">
    <property type="entry name" value="UDP-glucose/GDP-mannose dehydrogenase C-terminal domain"/>
    <property type="match status" value="1"/>
</dbReference>
<name>A0A1H7HW51_AQUAM</name>
<dbReference type="STRING" id="1038014.SAMN04487910_0761"/>
<dbReference type="InterPro" id="IPR014026">
    <property type="entry name" value="UDP-Glc/GDP-Man_DH_dimer"/>
</dbReference>
<dbReference type="SUPFAM" id="SSF51735">
    <property type="entry name" value="NAD(P)-binding Rossmann-fold domains"/>
    <property type="match status" value="1"/>
</dbReference>
<organism evidence="6 7">
    <name type="scientific">Aquimarina amphilecti</name>
    <dbReference type="NCBI Taxonomy" id="1038014"/>
    <lineage>
        <taxon>Bacteria</taxon>
        <taxon>Pseudomonadati</taxon>
        <taxon>Bacteroidota</taxon>
        <taxon>Flavobacteriia</taxon>
        <taxon>Flavobacteriales</taxon>
        <taxon>Flavobacteriaceae</taxon>
        <taxon>Aquimarina</taxon>
    </lineage>
</organism>
<dbReference type="PANTHER" id="PTHR43491">
    <property type="entry name" value="UDP-N-ACETYL-D-MANNOSAMINE DEHYDROGENASE"/>
    <property type="match status" value="1"/>
</dbReference>
<dbReference type="GO" id="GO:0000271">
    <property type="term" value="P:polysaccharide biosynthetic process"/>
    <property type="evidence" value="ECO:0007669"/>
    <property type="project" value="InterPro"/>
</dbReference>
<dbReference type="GO" id="GO:0016616">
    <property type="term" value="F:oxidoreductase activity, acting on the CH-OH group of donors, NAD or NADP as acceptor"/>
    <property type="evidence" value="ECO:0007669"/>
    <property type="project" value="InterPro"/>
</dbReference>
<evidence type="ECO:0000313" key="7">
    <source>
        <dbReference type="Proteomes" id="UP000198521"/>
    </source>
</evidence>
<evidence type="ECO:0000259" key="5">
    <source>
        <dbReference type="SMART" id="SM00984"/>
    </source>
</evidence>
<dbReference type="Proteomes" id="UP000198521">
    <property type="component" value="Unassembled WGS sequence"/>
</dbReference>
<dbReference type="GO" id="GO:0016628">
    <property type="term" value="F:oxidoreductase activity, acting on the CH-CH group of donors, NAD or NADP as acceptor"/>
    <property type="evidence" value="ECO:0007669"/>
    <property type="project" value="InterPro"/>
</dbReference>
<dbReference type="SMART" id="SM00984">
    <property type="entry name" value="UDPG_MGDP_dh_C"/>
    <property type="match status" value="1"/>
</dbReference>
<dbReference type="RefSeq" id="WP_091405795.1">
    <property type="nucleotide sequence ID" value="NZ_FOAB01000001.1"/>
</dbReference>
<dbReference type="NCBIfam" id="TIGR03026">
    <property type="entry name" value="NDP-sugDHase"/>
    <property type="match status" value="1"/>
</dbReference>
<dbReference type="Pfam" id="PF00984">
    <property type="entry name" value="UDPG_MGDP_dh"/>
    <property type="match status" value="1"/>
</dbReference>
<evidence type="ECO:0000256" key="2">
    <source>
        <dbReference type="ARBA" id="ARBA00023002"/>
    </source>
</evidence>
<dbReference type="SUPFAM" id="SSF48179">
    <property type="entry name" value="6-phosphogluconate dehydrogenase C-terminal domain-like"/>
    <property type="match status" value="1"/>
</dbReference>
<dbReference type="InterPro" id="IPR028359">
    <property type="entry name" value="UDP_ManNAc/GlcNAc_DH"/>
</dbReference>
<keyword evidence="3" id="KW-0520">NAD</keyword>
<protein>
    <submittedName>
        <fullName evidence="6">UDP-N-acetyl-D-galactosamine dehydrogenase</fullName>
    </submittedName>
</protein>
<dbReference type="GO" id="GO:0051287">
    <property type="term" value="F:NAD binding"/>
    <property type="evidence" value="ECO:0007669"/>
    <property type="project" value="InterPro"/>
</dbReference>
<keyword evidence="2" id="KW-0560">Oxidoreductase</keyword>
<dbReference type="PANTHER" id="PTHR43491:SF2">
    <property type="entry name" value="UDP-N-ACETYL-D-MANNOSAMINE DEHYDROGENASE"/>
    <property type="match status" value="1"/>
</dbReference>
<dbReference type="EMBL" id="FOAB01000001">
    <property type="protein sequence ID" value="SEK53792.1"/>
    <property type="molecule type" value="Genomic_DNA"/>
</dbReference>
<evidence type="ECO:0000313" key="6">
    <source>
        <dbReference type="EMBL" id="SEK53792.1"/>
    </source>
</evidence>
<gene>
    <name evidence="6" type="ORF">SAMN04487910_0761</name>
</gene>
<dbReference type="PIRSF" id="PIRSF500136">
    <property type="entry name" value="UDP_ManNAc_DH"/>
    <property type="match status" value="1"/>
</dbReference>
<dbReference type="OrthoDB" id="9803238at2"/>
<dbReference type="InterPro" id="IPR036220">
    <property type="entry name" value="UDP-Glc/GDP-Man_DH_C_sf"/>
</dbReference>
<dbReference type="AlphaFoldDB" id="A0A1H7HW51"/>
<dbReference type="InterPro" id="IPR014027">
    <property type="entry name" value="UDP-Glc/GDP-Man_DH_C"/>
</dbReference>
<feature type="domain" description="UDP-glucose/GDP-mannose dehydrogenase C-terminal" evidence="5">
    <location>
        <begin position="323"/>
        <end position="420"/>
    </location>
</feature>
<dbReference type="InterPro" id="IPR001732">
    <property type="entry name" value="UDP-Glc/GDP-Man_DH_N"/>
</dbReference>
<dbReference type="Pfam" id="PF03720">
    <property type="entry name" value="UDPG_MGDP_dh_C"/>
    <property type="match status" value="1"/>
</dbReference>
<evidence type="ECO:0000256" key="1">
    <source>
        <dbReference type="ARBA" id="ARBA00006601"/>
    </source>
</evidence>